<name>A0A7N0RCP3_KALFE</name>
<dbReference type="Proteomes" id="UP000594263">
    <property type="component" value="Unplaced"/>
</dbReference>
<evidence type="ECO:0000313" key="2">
    <source>
        <dbReference type="Proteomes" id="UP000594263"/>
    </source>
</evidence>
<protein>
    <submittedName>
        <fullName evidence="1">Uncharacterized protein</fullName>
    </submittedName>
</protein>
<proteinExistence type="predicted"/>
<evidence type="ECO:0000313" key="1">
    <source>
        <dbReference type="EnsemblPlants" id="Kaladp0008s0440.1.v1.1.CDS.1"/>
    </source>
</evidence>
<keyword evidence="2" id="KW-1185">Reference proteome</keyword>
<dbReference type="EnsemblPlants" id="Kaladp0008s0440.1.v1.1">
    <property type="protein sequence ID" value="Kaladp0008s0440.1.v1.1.CDS.1"/>
    <property type="gene ID" value="Kaladp0008s0440.v1.1"/>
</dbReference>
<dbReference type="AlphaFoldDB" id="A0A7N0RCP3"/>
<reference evidence="1" key="1">
    <citation type="submission" date="2021-01" db="UniProtKB">
        <authorList>
            <consortium name="EnsemblPlants"/>
        </authorList>
    </citation>
    <scope>IDENTIFICATION</scope>
</reference>
<accession>A0A7N0RCP3</accession>
<organism evidence="1 2">
    <name type="scientific">Kalanchoe fedtschenkoi</name>
    <name type="common">Lavender scallops</name>
    <name type="synonym">South American air plant</name>
    <dbReference type="NCBI Taxonomy" id="63787"/>
    <lineage>
        <taxon>Eukaryota</taxon>
        <taxon>Viridiplantae</taxon>
        <taxon>Streptophyta</taxon>
        <taxon>Embryophyta</taxon>
        <taxon>Tracheophyta</taxon>
        <taxon>Spermatophyta</taxon>
        <taxon>Magnoliopsida</taxon>
        <taxon>eudicotyledons</taxon>
        <taxon>Gunneridae</taxon>
        <taxon>Pentapetalae</taxon>
        <taxon>Saxifragales</taxon>
        <taxon>Crassulaceae</taxon>
        <taxon>Kalanchoe</taxon>
    </lineage>
</organism>
<dbReference type="Gramene" id="Kaladp0008s0440.1.v1.1">
    <property type="protein sequence ID" value="Kaladp0008s0440.1.v1.1.CDS.1"/>
    <property type="gene ID" value="Kaladp0008s0440.v1.1"/>
</dbReference>
<sequence>MPPYEQLPSNQHSAGCWCKRVLVEGAVRLFQDGGARAADRRIPLAEPQQTHHLSRRPFALVVLDLRVPRSGSPNT</sequence>